<keyword evidence="3" id="KW-1185">Reference proteome</keyword>
<dbReference type="RefSeq" id="WP_062627564.1">
    <property type="nucleotide sequence ID" value="NZ_AP018738.1"/>
</dbReference>
<proteinExistence type="predicted"/>
<evidence type="ECO:0000259" key="1">
    <source>
        <dbReference type="Pfam" id="PF10547"/>
    </source>
</evidence>
<gene>
    <name evidence="2" type="ORF">OYT1_ch1613</name>
</gene>
<reference evidence="2 3" key="1">
    <citation type="submission" date="2018-06" db="EMBL/GenBank/DDBJ databases">
        <title>OYT1 Genome Sequencing.</title>
        <authorList>
            <person name="Kato S."/>
            <person name="Itoh T."/>
            <person name="Ohkuma M."/>
        </authorList>
    </citation>
    <scope>NUCLEOTIDE SEQUENCE [LARGE SCALE GENOMIC DNA]</scope>
    <source>
        <strain evidence="2 3">OYT1</strain>
    </source>
</reference>
<accession>A0A2Z6GCJ0</accession>
<sequence>MSKVSVVIQYAGLSLLVTKNDTGEDVTPLKPISDLFGLKWENQRVKVTHNQFFSKYFGICTPLMGGADGQNREQTCILVSRVAAYLMTISPERVRANGNESGANYLEAKLNEWADALHDYEELGIAVKKNNHSSAQLELARINTSLRLIAAKHRTASLVDRKSIESMQGVLAKHIGIPFQADLVEPS</sequence>
<organism evidence="2 3">
    <name type="scientific">Ferriphaselus amnicola</name>
    <dbReference type="NCBI Taxonomy" id="1188319"/>
    <lineage>
        <taxon>Bacteria</taxon>
        <taxon>Pseudomonadati</taxon>
        <taxon>Pseudomonadota</taxon>
        <taxon>Betaproteobacteria</taxon>
        <taxon>Nitrosomonadales</taxon>
        <taxon>Gallionellaceae</taxon>
        <taxon>Ferriphaselus</taxon>
    </lineage>
</organism>
<dbReference type="EMBL" id="AP018738">
    <property type="protein sequence ID" value="BBE51160.1"/>
    <property type="molecule type" value="Genomic_DNA"/>
</dbReference>
<dbReference type="InterPro" id="IPR018875">
    <property type="entry name" value="Antirepressor_Ant_N"/>
</dbReference>
<dbReference type="OrthoDB" id="1042522at2"/>
<evidence type="ECO:0000313" key="2">
    <source>
        <dbReference type="EMBL" id="BBE51160.1"/>
    </source>
</evidence>
<protein>
    <submittedName>
        <fullName evidence="2">Antirepressor protein</fullName>
    </submittedName>
</protein>
<dbReference type="Pfam" id="PF10547">
    <property type="entry name" value="P22_AR_N"/>
    <property type="match status" value="1"/>
</dbReference>
<feature type="domain" description="Antirepressor protein ant N-terminal" evidence="1">
    <location>
        <begin position="8"/>
        <end position="101"/>
    </location>
</feature>
<dbReference type="PRINTS" id="PR01994">
    <property type="entry name" value="ANTIREPRESSR"/>
</dbReference>
<dbReference type="KEGG" id="fam:OYT1_ch1613"/>
<dbReference type="STRING" id="1188319.OYT1_02463"/>
<evidence type="ECO:0000313" key="3">
    <source>
        <dbReference type="Proteomes" id="UP000033070"/>
    </source>
</evidence>
<name>A0A2Z6GCJ0_9PROT</name>
<dbReference type="AlphaFoldDB" id="A0A2Z6GCJ0"/>
<dbReference type="Proteomes" id="UP000033070">
    <property type="component" value="Chromosome"/>
</dbReference>